<dbReference type="GeneID" id="30155683"/>
<dbReference type="Proteomes" id="UP000094065">
    <property type="component" value="Unassembled WGS sequence"/>
</dbReference>
<protein>
    <submittedName>
        <fullName evidence="2">Uncharacterized protein</fullName>
    </submittedName>
</protein>
<evidence type="ECO:0000313" key="3">
    <source>
        <dbReference type="Proteomes" id="UP000094065"/>
    </source>
</evidence>
<evidence type="ECO:0000313" key="2">
    <source>
        <dbReference type="EMBL" id="ODN78828.1"/>
    </source>
</evidence>
<reference evidence="2 3" key="1">
    <citation type="submission" date="2016-06" db="EMBL/GenBank/DDBJ databases">
        <title>Evolution of pathogenesis and genome organization in the Tremellales.</title>
        <authorList>
            <person name="Cuomo C."/>
            <person name="Litvintseva A."/>
            <person name="Heitman J."/>
            <person name="Chen Y."/>
            <person name="Sun S."/>
            <person name="Springer D."/>
            <person name="Dromer F."/>
            <person name="Young S."/>
            <person name="Zeng Q."/>
            <person name="Chapman S."/>
            <person name="Gujja S."/>
            <person name="Saif S."/>
            <person name="Birren B."/>
        </authorList>
    </citation>
    <scope>NUCLEOTIDE SEQUENCE [LARGE SCALE GENOMIC DNA]</scope>
    <source>
        <strain evidence="2 3">CBS 6039</strain>
    </source>
</reference>
<comment type="caution">
    <text evidence="2">The sequence shown here is derived from an EMBL/GenBank/DDBJ whole genome shotgun (WGS) entry which is preliminary data.</text>
</comment>
<accession>A0A1E3HR40</accession>
<feature type="region of interest" description="Disordered" evidence="1">
    <location>
        <begin position="1"/>
        <end position="39"/>
    </location>
</feature>
<dbReference type="EMBL" id="AWGJ01000006">
    <property type="protein sequence ID" value="ODN78828.1"/>
    <property type="molecule type" value="Genomic_DNA"/>
</dbReference>
<dbReference type="AlphaFoldDB" id="A0A1E3HR40"/>
<proteinExistence type="predicted"/>
<gene>
    <name evidence="2" type="ORF">L202_04374</name>
</gene>
<keyword evidence="3" id="KW-1185">Reference proteome</keyword>
<sequence>MARNETAAYGPNPWSTDPLLPPVPRSSLRDEHASYGKNGSSHVTQTQYYAYSLFEREGVFNTLHHAGLLFQEYLYPLPMSLTQRLSRPLPVIARPADDDGVIVKAMRPVPVTQKQQDRIILPTEALVKEAQLERANGVRNPKRTKTI</sequence>
<evidence type="ECO:0000256" key="1">
    <source>
        <dbReference type="SAM" id="MobiDB-lite"/>
    </source>
</evidence>
<dbReference type="RefSeq" id="XP_018993874.1">
    <property type="nucleotide sequence ID" value="XM_019138437.1"/>
</dbReference>
<organism evidence="2 3">
    <name type="scientific">Cryptococcus amylolentus CBS 6039</name>
    <dbReference type="NCBI Taxonomy" id="1295533"/>
    <lineage>
        <taxon>Eukaryota</taxon>
        <taxon>Fungi</taxon>
        <taxon>Dikarya</taxon>
        <taxon>Basidiomycota</taxon>
        <taxon>Agaricomycotina</taxon>
        <taxon>Tremellomycetes</taxon>
        <taxon>Tremellales</taxon>
        <taxon>Cryptococcaceae</taxon>
        <taxon>Cryptococcus</taxon>
    </lineage>
</organism>
<name>A0A1E3HR40_9TREE</name>
<dbReference type="OrthoDB" id="3366231at2759"/>